<dbReference type="InterPro" id="IPR003170">
    <property type="entry name" value="MurB"/>
</dbReference>
<dbReference type="AlphaFoldDB" id="G4QBH1"/>
<feature type="active site" evidence="19">
    <location>
        <position position="334"/>
    </location>
</feature>
<dbReference type="Proteomes" id="UP000009284">
    <property type="component" value="Chromosome"/>
</dbReference>
<evidence type="ECO:0000256" key="19">
    <source>
        <dbReference type="HAMAP-Rule" id="MF_00037"/>
    </source>
</evidence>
<comment type="subcellular location">
    <subcellularLocation>
        <location evidence="3 19">Cytoplasm</location>
    </subcellularLocation>
</comment>
<dbReference type="PANTHER" id="PTHR21071">
    <property type="entry name" value="UDP-N-ACETYLENOLPYRUVOYLGLUCOSAMINE REDUCTASE"/>
    <property type="match status" value="1"/>
</dbReference>
<dbReference type="HOGENOM" id="CLU_035304_0_0_4"/>
<evidence type="ECO:0000313" key="22">
    <source>
        <dbReference type="Proteomes" id="UP000009284"/>
    </source>
</evidence>
<evidence type="ECO:0000256" key="10">
    <source>
        <dbReference type="ARBA" id="ARBA00022827"/>
    </source>
</evidence>
<comment type="pathway">
    <text evidence="4 19">Cell wall biogenesis; peptidoglycan biosynthesis.</text>
</comment>
<evidence type="ECO:0000256" key="6">
    <source>
        <dbReference type="ARBA" id="ARBA00015188"/>
    </source>
</evidence>
<keyword evidence="15 19" id="KW-0131">Cell cycle</keyword>
<evidence type="ECO:0000256" key="3">
    <source>
        <dbReference type="ARBA" id="ARBA00004496"/>
    </source>
</evidence>
<protein>
    <recommendedName>
        <fullName evidence="6 19">UDP-N-acetylenolpyruvoylglucosamine reductase</fullName>
        <ecNumber evidence="5 19">1.3.1.98</ecNumber>
    </recommendedName>
    <alternativeName>
        <fullName evidence="17 19">UDP-N-acetylmuramate dehydrogenase</fullName>
    </alternativeName>
</protein>
<dbReference type="PROSITE" id="PS51387">
    <property type="entry name" value="FAD_PCMH"/>
    <property type="match status" value="1"/>
</dbReference>
<keyword evidence="9 19" id="KW-0285">Flavoprotein</keyword>
<evidence type="ECO:0000256" key="8">
    <source>
        <dbReference type="ARBA" id="ARBA00022618"/>
    </source>
</evidence>
<dbReference type="GO" id="GO:0005829">
    <property type="term" value="C:cytosol"/>
    <property type="evidence" value="ECO:0007669"/>
    <property type="project" value="TreeGrafter"/>
</dbReference>
<keyword evidence="7 19" id="KW-0963">Cytoplasm</keyword>
<proteinExistence type="inferred from homology"/>
<dbReference type="KEGG" id="tas:TASI_1199"/>
<dbReference type="OrthoDB" id="9804753at2"/>
<keyword evidence="12 19" id="KW-0133">Cell shape</keyword>
<dbReference type="Gene3D" id="3.30.465.10">
    <property type="match status" value="1"/>
</dbReference>
<evidence type="ECO:0000256" key="13">
    <source>
        <dbReference type="ARBA" id="ARBA00022984"/>
    </source>
</evidence>
<comment type="function">
    <text evidence="2 19">Cell wall formation.</text>
</comment>
<dbReference type="InterPro" id="IPR016169">
    <property type="entry name" value="FAD-bd_PCMH_sub2"/>
</dbReference>
<evidence type="ECO:0000256" key="5">
    <source>
        <dbReference type="ARBA" id="ARBA00012518"/>
    </source>
</evidence>
<dbReference type="InterPro" id="IPR036318">
    <property type="entry name" value="FAD-bd_PCMH-like_sf"/>
</dbReference>
<comment type="similarity">
    <text evidence="19">Belongs to the MurB family.</text>
</comment>
<dbReference type="GO" id="GO:0009252">
    <property type="term" value="P:peptidoglycan biosynthetic process"/>
    <property type="evidence" value="ECO:0007669"/>
    <property type="project" value="UniProtKB-UniRule"/>
</dbReference>
<dbReference type="NCBIfam" id="TIGR00179">
    <property type="entry name" value="murB"/>
    <property type="match status" value="1"/>
</dbReference>
<dbReference type="InterPro" id="IPR011601">
    <property type="entry name" value="MurB_C"/>
</dbReference>
<dbReference type="InterPro" id="IPR016166">
    <property type="entry name" value="FAD-bd_PCMH"/>
</dbReference>
<keyword evidence="16 19" id="KW-0961">Cell wall biogenesis/degradation</keyword>
<evidence type="ECO:0000256" key="1">
    <source>
        <dbReference type="ARBA" id="ARBA00001974"/>
    </source>
</evidence>
<dbReference type="RefSeq" id="WP_014111843.1">
    <property type="nucleotide sequence ID" value="NC_016043.1"/>
</dbReference>
<evidence type="ECO:0000256" key="15">
    <source>
        <dbReference type="ARBA" id="ARBA00023306"/>
    </source>
</evidence>
<evidence type="ECO:0000256" key="7">
    <source>
        <dbReference type="ARBA" id="ARBA00022490"/>
    </source>
</evidence>
<keyword evidence="10 19" id="KW-0274">FAD</keyword>
<dbReference type="HAMAP" id="MF_00037">
    <property type="entry name" value="MurB"/>
    <property type="match status" value="1"/>
</dbReference>
<dbReference type="Pfam" id="PF02873">
    <property type="entry name" value="MurB_C"/>
    <property type="match status" value="1"/>
</dbReference>
<keyword evidence="8 19" id="KW-0132">Cell division</keyword>
<keyword evidence="13 19" id="KW-0573">Peptidoglycan synthesis</keyword>
<sequence length="338" mass="37573">MTFLPQKNFDLTTHNTFKLQSKAAYGGYLESEEQIPSLINTIKELNLPYYIIGSGSNVILREQINGLVIINHLSGIEHLEHTDEHYRLRIGAGELWHKLVLYTIAHDMPGLENLALIPGTVGAAPVQNIGAYGKDVSAFIESVETVDLETGVHKIFSKDECQFSYRESYFKAHGYKPMISHVGIAIPKEWRPDINYADLLKYVGISETSDARAIMNAVIDIRTQKLPDPAFCGNAGSFFLNPYVDREKFEAIIKDFPEIKAYPINENTYKVAVAWLIEAAGWKGKSLGTPAAVHENHALVLVNKGGATASDILELSDAISADIYKKFGIKIEPEPRII</sequence>
<dbReference type="Gene3D" id="3.90.78.10">
    <property type="entry name" value="UDP-N-acetylenolpyruvoylglucosamine reductase, C-terminal domain"/>
    <property type="match status" value="1"/>
</dbReference>
<dbReference type="GO" id="GO:0071949">
    <property type="term" value="F:FAD binding"/>
    <property type="evidence" value="ECO:0007669"/>
    <property type="project" value="InterPro"/>
</dbReference>
<accession>G4QBH1</accession>
<evidence type="ECO:0000256" key="16">
    <source>
        <dbReference type="ARBA" id="ARBA00023316"/>
    </source>
</evidence>
<comment type="cofactor">
    <cofactor evidence="1 19">
        <name>FAD</name>
        <dbReference type="ChEBI" id="CHEBI:57692"/>
    </cofactor>
</comment>
<dbReference type="EMBL" id="CP003059">
    <property type="protein sequence ID" value="AEP36949.1"/>
    <property type="molecule type" value="Genomic_DNA"/>
</dbReference>
<dbReference type="GO" id="GO:0051301">
    <property type="term" value="P:cell division"/>
    <property type="evidence" value="ECO:0007669"/>
    <property type="project" value="UniProtKB-KW"/>
</dbReference>
<evidence type="ECO:0000259" key="20">
    <source>
        <dbReference type="PROSITE" id="PS51387"/>
    </source>
</evidence>
<feature type="domain" description="FAD-binding PCMH-type" evidence="20">
    <location>
        <begin position="17"/>
        <end position="189"/>
    </location>
</feature>
<name>G4QBH1_TAYAM</name>
<evidence type="ECO:0000256" key="12">
    <source>
        <dbReference type="ARBA" id="ARBA00022960"/>
    </source>
</evidence>
<dbReference type="GO" id="GO:0008762">
    <property type="term" value="F:UDP-N-acetylmuramate dehydrogenase activity"/>
    <property type="evidence" value="ECO:0007669"/>
    <property type="project" value="UniProtKB-UniRule"/>
</dbReference>
<feature type="active site" description="Proton donor" evidence="19">
    <location>
        <position position="237"/>
    </location>
</feature>
<evidence type="ECO:0000256" key="17">
    <source>
        <dbReference type="ARBA" id="ARBA00031026"/>
    </source>
</evidence>
<keyword evidence="22" id="KW-1185">Reference proteome</keyword>
<organism evidence="21 22">
    <name type="scientific">Taylorella asinigenitalis (strain MCE3)</name>
    <dbReference type="NCBI Taxonomy" id="1008459"/>
    <lineage>
        <taxon>Bacteria</taxon>
        <taxon>Pseudomonadati</taxon>
        <taxon>Pseudomonadota</taxon>
        <taxon>Betaproteobacteria</taxon>
        <taxon>Burkholderiales</taxon>
        <taxon>Alcaligenaceae</taxon>
        <taxon>Taylorella</taxon>
    </lineage>
</organism>
<dbReference type="UniPathway" id="UPA00219"/>
<dbReference type="InterPro" id="IPR006094">
    <property type="entry name" value="Oxid_FAD_bind_N"/>
</dbReference>
<dbReference type="NCBIfam" id="NF000755">
    <property type="entry name" value="PRK00046.1"/>
    <property type="match status" value="1"/>
</dbReference>
<evidence type="ECO:0000256" key="4">
    <source>
        <dbReference type="ARBA" id="ARBA00004752"/>
    </source>
</evidence>
<evidence type="ECO:0000256" key="9">
    <source>
        <dbReference type="ARBA" id="ARBA00022630"/>
    </source>
</evidence>
<gene>
    <name evidence="19" type="primary">murB</name>
    <name evidence="21" type="ordered locus">TASI_1199</name>
</gene>
<dbReference type="SUPFAM" id="SSF56194">
    <property type="entry name" value="Uridine diphospho-N-Acetylenolpyruvylglucosamine reductase, MurB, C-terminal domain"/>
    <property type="match status" value="1"/>
</dbReference>
<evidence type="ECO:0000256" key="11">
    <source>
        <dbReference type="ARBA" id="ARBA00022857"/>
    </source>
</evidence>
<reference evidence="21 22" key="2">
    <citation type="journal article" date="2012" name="PLoS ONE">
        <title>Genomic characterization of the taylorella genus.</title>
        <authorList>
            <person name="Hebert L."/>
            <person name="Moumen B."/>
            <person name="Pons N."/>
            <person name="Duquesne F."/>
            <person name="Breuil M.F."/>
            <person name="Goux D."/>
            <person name="Batto J.M."/>
            <person name="Laugier C."/>
            <person name="Renault P."/>
            <person name="Petry S."/>
        </authorList>
    </citation>
    <scope>NUCLEOTIDE SEQUENCE [LARGE SCALE GENOMIC DNA]</scope>
    <source>
        <strain evidence="21 22">MCE3</strain>
    </source>
</reference>
<keyword evidence="11 19" id="KW-0521">NADP</keyword>
<keyword evidence="14 19" id="KW-0560">Oxidoreductase</keyword>
<dbReference type="GO" id="GO:0008360">
    <property type="term" value="P:regulation of cell shape"/>
    <property type="evidence" value="ECO:0007669"/>
    <property type="project" value="UniProtKB-KW"/>
</dbReference>
<dbReference type="STRING" id="1008459.TASI_1199"/>
<dbReference type="InterPro" id="IPR016167">
    <property type="entry name" value="FAD-bd_PCMH_sub1"/>
</dbReference>
<dbReference type="GO" id="GO:0071555">
    <property type="term" value="P:cell wall organization"/>
    <property type="evidence" value="ECO:0007669"/>
    <property type="project" value="UniProtKB-KW"/>
</dbReference>
<dbReference type="PANTHER" id="PTHR21071:SF4">
    <property type="entry name" value="UDP-N-ACETYLENOLPYRUVOYLGLUCOSAMINE REDUCTASE"/>
    <property type="match status" value="1"/>
</dbReference>
<dbReference type="Gene3D" id="3.30.43.10">
    <property type="entry name" value="Uridine Diphospho-n-acetylenolpyruvylglucosamine Reductase, domain 2"/>
    <property type="match status" value="1"/>
</dbReference>
<dbReference type="eggNOG" id="COG0812">
    <property type="taxonomic scope" value="Bacteria"/>
</dbReference>
<dbReference type="SUPFAM" id="SSF56176">
    <property type="entry name" value="FAD-binding/transporter-associated domain-like"/>
    <property type="match status" value="1"/>
</dbReference>
<dbReference type="EC" id="1.3.1.98" evidence="5 19"/>
<evidence type="ECO:0000256" key="18">
    <source>
        <dbReference type="ARBA" id="ARBA00048914"/>
    </source>
</evidence>
<evidence type="ECO:0000256" key="2">
    <source>
        <dbReference type="ARBA" id="ARBA00003921"/>
    </source>
</evidence>
<feature type="active site" evidence="19">
    <location>
        <position position="166"/>
    </location>
</feature>
<reference key="1">
    <citation type="submission" date="2011-09" db="EMBL/GenBank/DDBJ databases">
        <title>Genomic characterization of the Taylorella genus.</title>
        <authorList>
            <person name="Hebert L."/>
            <person name="Moumen B."/>
            <person name="Pons N."/>
            <person name="Duquesne F."/>
            <person name="Breuil M.-F."/>
            <person name="Goux D."/>
            <person name="Batto J.-M."/>
            <person name="Renault P."/>
            <person name="Laugier C."/>
            <person name="Petry S."/>
        </authorList>
    </citation>
    <scope>NUCLEOTIDE SEQUENCE</scope>
    <source>
        <strain>MCE3</strain>
    </source>
</reference>
<dbReference type="Pfam" id="PF01565">
    <property type="entry name" value="FAD_binding_4"/>
    <property type="match status" value="1"/>
</dbReference>
<dbReference type="InterPro" id="IPR036635">
    <property type="entry name" value="MurB_C_sf"/>
</dbReference>
<comment type="catalytic activity">
    <reaction evidence="18 19">
        <text>UDP-N-acetyl-alpha-D-muramate + NADP(+) = UDP-N-acetyl-3-O-(1-carboxyvinyl)-alpha-D-glucosamine + NADPH + H(+)</text>
        <dbReference type="Rhea" id="RHEA:12248"/>
        <dbReference type="ChEBI" id="CHEBI:15378"/>
        <dbReference type="ChEBI" id="CHEBI:57783"/>
        <dbReference type="ChEBI" id="CHEBI:58349"/>
        <dbReference type="ChEBI" id="CHEBI:68483"/>
        <dbReference type="ChEBI" id="CHEBI:70757"/>
        <dbReference type="EC" id="1.3.1.98"/>
    </reaction>
</comment>
<evidence type="ECO:0000256" key="14">
    <source>
        <dbReference type="ARBA" id="ARBA00023002"/>
    </source>
</evidence>
<evidence type="ECO:0000313" key="21">
    <source>
        <dbReference type="EMBL" id="AEP36949.1"/>
    </source>
</evidence>